<organism evidence="1 2">
    <name type="scientific">Mycena maculata</name>
    <dbReference type="NCBI Taxonomy" id="230809"/>
    <lineage>
        <taxon>Eukaryota</taxon>
        <taxon>Fungi</taxon>
        <taxon>Dikarya</taxon>
        <taxon>Basidiomycota</taxon>
        <taxon>Agaricomycotina</taxon>
        <taxon>Agaricomycetes</taxon>
        <taxon>Agaricomycetidae</taxon>
        <taxon>Agaricales</taxon>
        <taxon>Marasmiineae</taxon>
        <taxon>Mycenaceae</taxon>
        <taxon>Mycena</taxon>
    </lineage>
</organism>
<evidence type="ECO:0000313" key="2">
    <source>
        <dbReference type="Proteomes" id="UP001215280"/>
    </source>
</evidence>
<comment type="caution">
    <text evidence="1">The sequence shown here is derived from an EMBL/GenBank/DDBJ whole genome shotgun (WGS) entry which is preliminary data.</text>
</comment>
<keyword evidence="2" id="KW-1185">Reference proteome</keyword>
<protein>
    <submittedName>
        <fullName evidence="1">Uncharacterized protein</fullName>
    </submittedName>
</protein>
<feature type="non-terminal residue" evidence="1">
    <location>
        <position position="1"/>
    </location>
</feature>
<name>A0AAD7NY25_9AGAR</name>
<feature type="non-terminal residue" evidence="1">
    <location>
        <position position="66"/>
    </location>
</feature>
<evidence type="ECO:0000313" key="1">
    <source>
        <dbReference type="EMBL" id="KAJ7780670.1"/>
    </source>
</evidence>
<dbReference type="EMBL" id="JARJLG010000005">
    <property type="protein sequence ID" value="KAJ7780670.1"/>
    <property type="molecule type" value="Genomic_DNA"/>
</dbReference>
<gene>
    <name evidence="1" type="ORF">DFH07DRAFT_684773</name>
</gene>
<reference evidence="1" key="1">
    <citation type="submission" date="2023-03" db="EMBL/GenBank/DDBJ databases">
        <title>Massive genome expansion in bonnet fungi (Mycena s.s.) driven by repeated elements and novel gene families across ecological guilds.</title>
        <authorList>
            <consortium name="Lawrence Berkeley National Laboratory"/>
            <person name="Harder C.B."/>
            <person name="Miyauchi S."/>
            <person name="Viragh M."/>
            <person name="Kuo A."/>
            <person name="Thoen E."/>
            <person name="Andreopoulos B."/>
            <person name="Lu D."/>
            <person name="Skrede I."/>
            <person name="Drula E."/>
            <person name="Henrissat B."/>
            <person name="Morin E."/>
            <person name="Kohler A."/>
            <person name="Barry K."/>
            <person name="LaButti K."/>
            <person name="Morin E."/>
            <person name="Salamov A."/>
            <person name="Lipzen A."/>
            <person name="Mereny Z."/>
            <person name="Hegedus B."/>
            <person name="Baldrian P."/>
            <person name="Stursova M."/>
            <person name="Weitz H."/>
            <person name="Taylor A."/>
            <person name="Grigoriev I.V."/>
            <person name="Nagy L.G."/>
            <person name="Martin F."/>
            <person name="Kauserud H."/>
        </authorList>
    </citation>
    <scope>NUCLEOTIDE SEQUENCE</scope>
    <source>
        <strain evidence="1">CBHHK188m</strain>
    </source>
</reference>
<proteinExistence type="predicted"/>
<dbReference type="Proteomes" id="UP001215280">
    <property type="component" value="Unassembled WGS sequence"/>
</dbReference>
<dbReference type="AlphaFoldDB" id="A0AAD7NY25"/>
<accession>A0AAD7NY25</accession>
<sequence>RQDLGFEGSDMEVRKRQEILKRSKVYTLADIEHIDEERCTIRSESDPSQVYEVDLDAYTCTCRNDP</sequence>